<gene>
    <name evidence="1" type="ORF">CHU92_03045</name>
</gene>
<protein>
    <submittedName>
        <fullName evidence="1">Uncharacterized protein</fullName>
    </submittedName>
</protein>
<name>A0A255ZS42_9FLAO</name>
<keyword evidence="2" id="KW-1185">Reference proteome</keyword>
<comment type="caution">
    <text evidence="1">The sequence shown here is derived from an EMBL/GenBank/DDBJ whole genome shotgun (WGS) entry which is preliminary data.</text>
</comment>
<dbReference type="RefSeq" id="WP_094412479.1">
    <property type="nucleotide sequence ID" value="NZ_NOXV01000171.1"/>
</dbReference>
<dbReference type="OrthoDB" id="1490226at2"/>
<evidence type="ECO:0000313" key="1">
    <source>
        <dbReference type="EMBL" id="OYQ43695.1"/>
    </source>
</evidence>
<organism evidence="1 2">
    <name type="scientific">Flavobacterium cyanobacteriorum</name>
    <dbReference type="NCBI Taxonomy" id="2022802"/>
    <lineage>
        <taxon>Bacteria</taxon>
        <taxon>Pseudomonadati</taxon>
        <taxon>Bacteroidota</taxon>
        <taxon>Flavobacteriia</taxon>
        <taxon>Flavobacteriales</taxon>
        <taxon>Flavobacteriaceae</taxon>
        <taxon>Flavobacterium</taxon>
    </lineage>
</organism>
<reference evidence="1 2" key="1">
    <citation type="submission" date="2017-07" db="EMBL/GenBank/DDBJ databases">
        <title>Flavobacterium cyanobacteriorum sp. nov., isolated from cyanobacterial aggregates in a eutrophic lake.</title>
        <authorList>
            <person name="Cai H."/>
        </authorList>
    </citation>
    <scope>NUCLEOTIDE SEQUENCE [LARGE SCALE GENOMIC DNA]</scope>
    <source>
        <strain evidence="1 2">TH021</strain>
    </source>
</reference>
<evidence type="ECO:0000313" key="2">
    <source>
        <dbReference type="Proteomes" id="UP000216605"/>
    </source>
</evidence>
<dbReference type="Proteomes" id="UP000216605">
    <property type="component" value="Unassembled WGS sequence"/>
</dbReference>
<accession>A0A255ZS42</accession>
<dbReference type="AlphaFoldDB" id="A0A255ZS42"/>
<sequence>MYFFEKATLTTYFTESTCANSVLKDANGYNVLSHLGHGDGFSEIKTVSKPTELTLAKSSKIGKIFKGAALGYTDKSNSFTKKLDLNGIQIFSSFNYKGKLLFMVHLAKLTFIAEIMDNEIKVVHRLFFNGLYTHHPITTIYGNYTLINLDHYSTGLHREISVLLITDNKITKLDWNMRHNH</sequence>
<proteinExistence type="predicted"/>
<dbReference type="EMBL" id="NOXV01000171">
    <property type="protein sequence ID" value="OYQ43695.1"/>
    <property type="molecule type" value="Genomic_DNA"/>
</dbReference>